<dbReference type="InterPro" id="IPR000866">
    <property type="entry name" value="AhpC/TSA"/>
</dbReference>
<keyword evidence="4" id="KW-1185">Reference proteome</keyword>
<dbReference type="EMBL" id="AP019755">
    <property type="protein sequence ID" value="BBL34380.1"/>
    <property type="molecule type" value="Genomic_DNA"/>
</dbReference>
<keyword evidence="1" id="KW-0472">Membrane</keyword>
<accession>A0A4Y1YJQ8</accession>
<evidence type="ECO:0000259" key="2">
    <source>
        <dbReference type="PROSITE" id="PS51352"/>
    </source>
</evidence>
<dbReference type="PANTHER" id="PTHR42852:SF13">
    <property type="entry name" value="PROTEIN DIPZ"/>
    <property type="match status" value="1"/>
</dbReference>
<keyword evidence="1" id="KW-0812">Transmembrane</keyword>
<dbReference type="InterPro" id="IPR013766">
    <property type="entry name" value="Thioredoxin_domain"/>
</dbReference>
<organism evidence="3 4">
    <name type="scientific">Nitrosomonas stercoris</name>
    <dbReference type="NCBI Taxonomy" id="1444684"/>
    <lineage>
        <taxon>Bacteria</taxon>
        <taxon>Pseudomonadati</taxon>
        <taxon>Pseudomonadota</taxon>
        <taxon>Betaproteobacteria</taxon>
        <taxon>Nitrosomonadales</taxon>
        <taxon>Nitrosomonadaceae</taxon>
        <taxon>Nitrosomonas</taxon>
    </lineage>
</organism>
<dbReference type="GO" id="GO:0016491">
    <property type="term" value="F:oxidoreductase activity"/>
    <property type="evidence" value="ECO:0007669"/>
    <property type="project" value="InterPro"/>
</dbReference>
<dbReference type="Gene3D" id="3.40.30.10">
    <property type="entry name" value="Glutaredoxin"/>
    <property type="match status" value="1"/>
</dbReference>
<dbReference type="Proteomes" id="UP000316473">
    <property type="component" value="Chromosome"/>
</dbReference>
<gene>
    <name evidence="3" type="ORF">Nstercoris_00611</name>
</gene>
<reference evidence="3 4" key="1">
    <citation type="submission" date="2019-06" db="EMBL/GenBank/DDBJ databases">
        <title>Nitrosomonas stercoris KYUHI-S whole genome shotgun sequence.</title>
        <authorList>
            <person name="Nakagawa T."/>
            <person name="Tsuchiya Y."/>
            <person name="Takahashi R."/>
        </authorList>
    </citation>
    <scope>NUCLEOTIDE SEQUENCE [LARGE SCALE GENOMIC DNA]</scope>
    <source>
        <strain evidence="3 4">KYUHI-S</strain>
    </source>
</reference>
<dbReference type="InterPro" id="IPR036249">
    <property type="entry name" value="Thioredoxin-like_sf"/>
</dbReference>
<evidence type="ECO:0000256" key="1">
    <source>
        <dbReference type="SAM" id="Phobius"/>
    </source>
</evidence>
<dbReference type="PROSITE" id="PS51352">
    <property type="entry name" value="THIOREDOXIN_2"/>
    <property type="match status" value="1"/>
</dbReference>
<dbReference type="AlphaFoldDB" id="A0A4Y1YJQ8"/>
<dbReference type="GO" id="GO:0016209">
    <property type="term" value="F:antioxidant activity"/>
    <property type="evidence" value="ECO:0007669"/>
    <property type="project" value="InterPro"/>
</dbReference>
<dbReference type="Pfam" id="PF00578">
    <property type="entry name" value="AhpC-TSA"/>
    <property type="match status" value="1"/>
</dbReference>
<keyword evidence="1" id="KW-1133">Transmembrane helix</keyword>
<proteinExistence type="predicted"/>
<feature type="transmembrane region" description="Helical" evidence="1">
    <location>
        <begin position="14"/>
        <end position="31"/>
    </location>
</feature>
<dbReference type="SUPFAM" id="SSF52833">
    <property type="entry name" value="Thioredoxin-like"/>
    <property type="match status" value="1"/>
</dbReference>
<dbReference type="PANTHER" id="PTHR42852">
    <property type="entry name" value="THIOL:DISULFIDE INTERCHANGE PROTEIN DSBE"/>
    <property type="match status" value="1"/>
</dbReference>
<evidence type="ECO:0000313" key="3">
    <source>
        <dbReference type="EMBL" id="BBL34380.1"/>
    </source>
</evidence>
<sequence>MPTSKTSKLNTNKFSFYLIVAILSLAAGVAYKSREMGLTTTLSDSVKKTAVTTFFNATLMTPEGTPQAMAQWQGKTVVVNFWATWCFPCREEIPELIDTYTTYQAQDLVIVGIAIDQAEKVAAFSKEFNINYPVFAGEFDAYKLAEAMGNPQGALPFTVTIDRNGEIVNTHLGRIKKQQIEKIIQPIL</sequence>
<feature type="domain" description="Thioredoxin" evidence="2">
    <location>
        <begin position="48"/>
        <end position="188"/>
    </location>
</feature>
<protein>
    <submittedName>
        <fullName evidence="3">Thiol-disulfide oxidoreductase ResA</fullName>
    </submittedName>
</protein>
<dbReference type="CDD" id="cd02966">
    <property type="entry name" value="TlpA_like_family"/>
    <property type="match status" value="1"/>
</dbReference>
<evidence type="ECO:0000313" key="4">
    <source>
        <dbReference type="Proteomes" id="UP000316473"/>
    </source>
</evidence>
<name>A0A4Y1YJQ8_9PROT</name>
<dbReference type="KEGG" id="nst:Nstercoris_00611"/>
<dbReference type="InterPro" id="IPR050553">
    <property type="entry name" value="Thioredoxin_ResA/DsbE_sf"/>
</dbReference>